<gene>
    <name evidence="1" type="ORF">EVAR_94193_1</name>
</gene>
<reference evidence="1 2" key="1">
    <citation type="journal article" date="2019" name="Commun. Biol.">
        <title>The bagworm genome reveals a unique fibroin gene that provides high tensile strength.</title>
        <authorList>
            <person name="Kono N."/>
            <person name="Nakamura H."/>
            <person name="Ohtoshi R."/>
            <person name="Tomita M."/>
            <person name="Numata K."/>
            <person name="Arakawa K."/>
        </authorList>
    </citation>
    <scope>NUCLEOTIDE SEQUENCE [LARGE SCALE GENOMIC DNA]</scope>
</reference>
<dbReference type="Proteomes" id="UP000299102">
    <property type="component" value="Unassembled WGS sequence"/>
</dbReference>
<sequence length="191" mass="22281">MEQMEMRRLRGRIRLREKSSEDRYMNSRMRERRGGTGIERKTGIRIIIYSVSGRYNNVKELWPRERKLVRILKSVCFMKKVKTSPHLVKSFACRNSLSDLEVGTNPHFQSSSQSSANHITHDADAIYENCYVAAQTRQTLYPLDLATLIFFFAIQRAASRGHVEKVGHLRYGECDLSMRSHEGIQRRLYVP</sequence>
<evidence type="ECO:0000313" key="1">
    <source>
        <dbReference type="EMBL" id="GBP27790.1"/>
    </source>
</evidence>
<organism evidence="1 2">
    <name type="scientific">Eumeta variegata</name>
    <name type="common">Bagworm moth</name>
    <name type="synonym">Eumeta japonica</name>
    <dbReference type="NCBI Taxonomy" id="151549"/>
    <lineage>
        <taxon>Eukaryota</taxon>
        <taxon>Metazoa</taxon>
        <taxon>Ecdysozoa</taxon>
        <taxon>Arthropoda</taxon>
        <taxon>Hexapoda</taxon>
        <taxon>Insecta</taxon>
        <taxon>Pterygota</taxon>
        <taxon>Neoptera</taxon>
        <taxon>Endopterygota</taxon>
        <taxon>Lepidoptera</taxon>
        <taxon>Glossata</taxon>
        <taxon>Ditrysia</taxon>
        <taxon>Tineoidea</taxon>
        <taxon>Psychidae</taxon>
        <taxon>Oiketicinae</taxon>
        <taxon>Eumeta</taxon>
    </lineage>
</organism>
<accession>A0A4C1UNN1</accession>
<dbReference type="AlphaFoldDB" id="A0A4C1UNN1"/>
<protein>
    <submittedName>
        <fullName evidence="1">Uncharacterized protein</fullName>
    </submittedName>
</protein>
<comment type="caution">
    <text evidence="1">The sequence shown here is derived from an EMBL/GenBank/DDBJ whole genome shotgun (WGS) entry which is preliminary data.</text>
</comment>
<name>A0A4C1UNN1_EUMVA</name>
<keyword evidence="2" id="KW-1185">Reference proteome</keyword>
<proteinExistence type="predicted"/>
<evidence type="ECO:0000313" key="2">
    <source>
        <dbReference type="Proteomes" id="UP000299102"/>
    </source>
</evidence>
<dbReference type="EMBL" id="BGZK01000199">
    <property type="protein sequence ID" value="GBP27790.1"/>
    <property type="molecule type" value="Genomic_DNA"/>
</dbReference>